<protein>
    <submittedName>
        <fullName evidence="1">Uncharacterized protein</fullName>
    </submittedName>
</protein>
<gene>
    <name evidence="1" type="ORF">CRV05_09365</name>
</gene>
<comment type="caution">
    <text evidence="1">The sequence shown here is derived from an EMBL/GenBank/DDBJ whole genome shotgun (WGS) entry which is preliminary data.</text>
</comment>
<dbReference type="AlphaFoldDB" id="A0AAX2A7P5"/>
<reference evidence="1 2" key="1">
    <citation type="submission" date="2017-10" db="EMBL/GenBank/DDBJ databases">
        <title>Genomics of the genus Arcobacter.</title>
        <authorList>
            <person name="Perez-Cataluna A."/>
            <person name="Figueras M.J."/>
        </authorList>
    </citation>
    <scope>NUCLEOTIDE SEQUENCE [LARGE SCALE GENOMIC DNA]</scope>
    <source>
        <strain evidence="1 2">CECT 7835</strain>
    </source>
</reference>
<proteinExistence type="predicted"/>
<accession>A0AAX2A7P5</accession>
<sequence>MILNLSKIKTEALLLFCKDLILSYKDNKDNFFDIDKELVDYINSISDEILKQINNVTFPTEHYINNKKHYRINAVLKAYDFINNTLTKEFEKIEESKRVFNPSMLYFSMLAVWFKELDKESRSKEYIYFTIYPYANVYDKLLINIKDETFKKINILMLELAEALIYKYDAISFK</sequence>
<organism evidence="1 2">
    <name type="scientific">Halarcobacter bivalviorum</name>
    <dbReference type="NCBI Taxonomy" id="663364"/>
    <lineage>
        <taxon>Bacteria</taxon>
        <taxon>Pseudomonadati</taxon>
        <taxon>Campylobacterota</taxon>
        <taxon>Epsilonproteobacteria</taxon>
        <taxon>Campylobacterales</taxon>
        <taxon>Arcobacteraceae</taxon>
        <taxon>Halarcobacter</taxon>
    </lineage>
</organism>
<dbReference type="EMBL" id="PDKM01000005">
    <property type="protein sequence ID" value="RXK09509.1"/>
    <property type="molecule type" value="Genomic_DNA"/>
</dbReference>
<evidence type="ECO:0000313" key="1">
    <source>
        <dbReference type="EMBL" id="RXK09509.1"/>
    </source>
</evidence>
<name>A0AAX2A7P5_9BACT</name>
<dbReference type="Proteomes" id="UP000289193">
    <property type="component" value="Unassembled WGS sequence"/>
</dbReference>
<dbReference type="RefSeq" id="WP_114838125.1">
    <property type="nucleotide sequence ID" value="NZ_CP031217.1"/>
</dbReference>
<keyword evidence="2" id="KW-1185">Reference proteome</keyword>
<evidence type="ECO:0000313" key="2">
    <source>
        <dbReference type="Proteomes" id="UP000289193"/>
    </source>
</evidence>